<feature type="chain" id="PRO_5007894850" evidence="2">
    <location>
        <begin position="21"/>
        <end position="114"/>
    </location>
</feature>
<feature type="region of interest" description="Disordered" evidence="1">
    <location>
        <begin position="28"/>
        <end position="114"/>
    </location>
</feature>
<keyword evidence="2" id="KW-0732">Signal</keyword>
<dbReference type="Proteomes" id="UP000076874">
    <property type="component" value="Unassembled WGS sequence"/>
</dbReference>
<proteinExistence type="predicted"/>
<name>A0A167YQ43_9HYPO</name>
<gene>
    <name evidence="3" type="ORF">SPI_01139</name>
</gene>
<evidence type="ECO:0000256" key="1">
    <source>
        <dbReference type="SAM" id="MobiDB-lite"/>
    </source>
</evidence>
<sequence>MQSFLVTLLAAAAALNGVLAAPSAPREANALANPGLPNEPLSVPALEIRQHGGGGGHGGGHGGGRGGGGHNGGGGGQHGGQGGGQGGGQRGGQHGGGHRGAASADAPTTPQPSQ</sequence>
<comment type="caution">
    <text evidence="3">The sequence shown here is derived from an EMBL/GenBank/DDBJ whole genome shotgun (WGS) entry which is preliminary data.</text>
</comment>
<evidence type="ECO:0000256" key="2">
    <source>
        <dbReference type="SAM" id="SignalP"/>
    </source>
</evidence>
<dbReference type="AlphaFoldDB" id="A0A167YQ43"/>
<feature type="signal peptide" evidence="2">
    <location>
        <begin position="1"/>
        <end position="20"/>
    </location>
</feature>
<keyword evidence="4" id="KW-1185">Reference proteome</keyword>
<evidence type="ECO:0000313" key="4">
    <source>
        <dbReference type="Proteomes" id="UP000076874"/>
    </source>
</evidence>
<organism evidence="3 4">
    <name type="scientific">Niveomyces insectorum RCEF 264</name>
    <dbReference type="NCBI Taxonomy" id="1081102"/>
    <lineage>
        <taxon>Eukaryota</taxon>
        <taxon>Fungi</taxon>
        <taxon>Dikarya</taxon>
        <taxon>Ascomycota</taxon>
        <taxon>Pezizomycotina</taxon>
        <taxon>Sordariomycetes</taxon>
        <taxon>Hypocreomycetidae</taxon>
        <taxon>Hypocreales</taxon>
        <taxon>Cordycipitaceae</taxon>
        <taxon>Niveomyces</taxon>
    </lineage>
</organism>
<feature type="compositionally biased region" description="Gly residues" evidence="1">
    <location>
        <begin position="51"/>
        <end position="99"/>
    </location>
</feature>
<reference evidence="3 4" key="1">
    <citation type="journal article" date="2016" name="Genome Biol. Evol.">
        <title>Divergent and convergent evolution of fungal pathogenicity.</title>
        <authorList>
            <person name="Shang Y."/>
            <person name="Xiao G."/>
            <person name="Zheng P."/>
            <person name="Cen K."/>
            <person name="Zhan S."/>
            <person name="Wang C."/>
        </authorList>
    </citation>
    <scope>NUCLEOTIDE SEQUENCE [LARGE SCALE GENOMIC DNA]</scope>
    <source>
        <strain evidence="3 4">RCEF 264</strain>
    </source>
</reference>
<evidence type="ECO:0000313" key="3">
    <source>
        <dbReference type="EMBL" id="OAA66563.1"/>
    </source>
</evidence>
<accession>A0A167YQ43</accession>
<protein>
    <submittedName>
        <fullName evidence="3">Uncharacterized protein</fullName>
    </submittedName>
</protein>
<dbReference type="EMBL" id="AZHD01000002">
    <property type="protein sequence ID" value="OAA66563.1"/>
    <property type="molecule type" value="Genomic_DNA"/>
</dbReference>